<dbReference type="STRING" id="1051891.A0A0C3QJH4"/>
<evidence type="ECO:0000256" key="6">
    <source>
        <dbReference type="SAM" id="Phobius"/>
    </source>
</evidence>
<keyword evidence="9" id="KW-1185">Reference proteome</keyword>
<evidence type="ECO:0000256" key="2">
    <source>
        <dbReference type="ARBA" id="ARBA00022692"/>
    </source>
</evidence>
<sequence length="358" mass="41294">MNSTFYVSDPTALGAPWYYTSAPSLIPGIHDKYLSLASPIIMYWTLSIFFHLLDNYSHCPPFSWMGVERYRIHDSEEMKSRNKATPGEVLGAVIFQQVIQTMAGYWWIPDDTQHPPAMSLAEHGQAMQGYAPWVLRVLQVLLGDVTAAWLIKSYGNHLVYWVYWWIVPTLQTFLAFFVIDTWQYFMHRLFHVNKFLYRHFHSVHHRLYVPYAYGALYNHPLEGFLLDTTGAGLAEFIARSSIRQTALIFGFASAKTVDDHCGFSLPWDPLQFFYRNNARYHDIHHQTYGLKYNFSQPFWIHWDIILGTRWDKPNRPLAAEKRALAAAEAKRQAGSPSPSNGSDLSEDSGVAMEVNKED</sequence>
<name>A0A0C3QJH4_9AGAM</name>
<feature type="transmembrane region" description="Helical" evidence="6">
    <location>
        <begin position="33"/>
        <end position="53"/>
    </location>
</feature>
<dbReference type="Proteomes" id="UP000054248">
    <property type="component" value="Unassembled WGS sequence"/>
</dbReference>
<evidence type="ECO:0000313" key="9">
    <source>
        <dbReference type="Proteomes" id="UP000054248"/>
    </source>
</evidence>
<dbReference type="HOGENOM" id="CLU_043293_1_1_1"/>
<accession>A0A0C3QJH4</accession>
<evidence type="ECO:0000256" key="5">
    <source>
        <dbReference type="SAM" id="MobiDB-lite"/>
    </source>
</evidence>
<evidence type="ECO:0000256" key="1">
    <source>
        <dbReference type="ARBA" id="ARBA00004370"/>
    </source>
</evidence>
<keyword evidence="3 6" id="KW-1133">Transmembrane helix</keyword>
<comment type="subcellular location">
    <subcellularLocation>
        <location evidence="1">Membrane</location>
    </subcellularLocation>
</comment>
<feature type="region of interest" description="Disordered" evidence="5">
    <location>
        <begin position="321"/>
        <end position="358"/>
    </location>
</feature>
<evidence type="ECO:0000256" key="3">
    <source>
        <dbReference type="ARBA" id="ARBA00022989"/>
    </source>
</evidence>
<gene>
    <name evidence="8" type="ORF">M407DRAFT_23445</name>
</gene>
<dbReference type="GO" id="GO:0005506">
    <property type="term" value="F:iron ion binding"/>
    <property type="evidence" value="ECO:0007669"/>
    <property type="project" value="InterPro"/>
</dbReference>
<dbReference type="AlphaFoldDB" id="A0A0C3QJH4"/>
<keyword evidence="2 6" id="KW-0812">Transmembrane</keyword>
<feature type="compositionally biased region" description="Basic and acidic residues" evidence="5">
    <location>
        <begin position="321"/>
        <end position="331"/>
    </location>
</feature>
<dbReference type="EMBL" id="KN823011">
    <property type="protein sequence ID" value="KIO27261.1"/>
    <property type="molecule type" value="Genomic_DNA"/>
</dbReference>
<dbReference type="GO" id="GO:0008610">
    <property type="term" value="P:lipid biosynthetic process"/>
    <property type="evidence" value="ECO:0007669"/>
    <property type="project" value="InterPro"/>
</dbReference>
<proteinExistence type="predicted"/>
<evidence type="ECO:0000313" key="8">
    <source>
        <dbReference type="EMBL" id="KIO27261.1"/>
    </source>
</evidence>
<organism evidence="8 9">
    <name type="scientific">Tulasnella calospora MUT 4182</name>
    <dbReference type="NCBI Taxonomy" id="1051891"/>
    <lineage>
        <taxon>Eukaryota</taxon>
        <taxon>Fungi</taxon>
        <taxon>Dikarya</taxon>
        <taxon>Basidiomycota</taxon>
        <taxon>Agaricomycotina</taxon>
        <taxon>Agaricomycetes</taxon>
        <taxon>Cantharellales</taxon>
        <taxon>Tulasnellaceae</taxon>
        <taxon>Tulasnella</taxon>
    </lineage>
</organism>
<dbReference type="OrthoDB" id="408954at2759"/>
<feature type="compositionally biased region" description="Polar residues" evidence="5">
    <location>
        <begin position="334"/>
        <end position="343"/>
    </location>
</feature>
<dbReference type="InterPro" id="IPR006694">
    <property type="entry name" value="Fatty_acid_hydroxylase"/>
</dbReference>
<dbReference type="PANTHER" id="PTHR11863">
    <property type="entry name" value="STEROL DESATURASE"/>
    <property type="match status" value="1"/>
</dbReference>
<feature type="transmembrane region" description="Helical" evidence="6">
    <location>
        <begin position="133"/>
        <end position="151"/>
    </location>
</feature>
<dbReference type="GO" id="GO:0016020">
    <property type="term" value="C:membrane"/>
    <property type="evidence" value="ECO:0007669"/>
    <property type="project" value="UniProtKB-SubCell"/>
</dbReference>
<evidence type="ECO:0000256" key="4">
    <source>
        <dbReference type="ARBA" id="ARBA00023136"/>
    </source>
</evidence>
<dbReference type="GO" id="GO:0016491">
    <property type="term" value="F:oxidoreductase activity"/>
    <property type="evidence" value="ECO:0007669"/>
    <property type="project" value="InterPro"/>
</dbReference>
<evidence type="ECO:0000259" key="7">
    <source>
        <dbReference type="Pfam" id="PF04116"/>
    </source>
</evidence>
<reference evidence="9" key="2">
    <citation type="submission" date="2015-01" db="EMBL/GenBank/DDBJ databases">
        <title>Evolutionary Origins and Diversification of the Mycorrhizal Mutualists.</title>
        <authorList>
            <consortium name="DOE Joint Genome Institute"/>
            <consortium name="Mycorrhizal Genomics Consortium"/>
            <person name="Kohler A."/>
            <person name="Kuo A."/>
            <person name="Nagy L.G."/>
            <person name="Floudas D."/>
            <person name="Copeland A."/>
            <person name="Barry K.W."/>
            <person name="Cichocki N."/>
            <person name="Veneault-Fourrey C."/>
            <person name="LaButti K."/>
            <person name="Lindquist E.A."/>
            <person name="Lipzen A."/>
            <person name="Lundell T."/>
            <person name="Morin E."/>
            <person name="Murat C."/>
            <person name="Riley R."/>
            <person name="Ohm R."/>
            <person name="Sun H."/>
            <person name="Tunlid A."/>
            <person name="Henrissat B."/>
            <person name="Grigoriev I.V."/>
            <person name="Hibbett D.S."/>
            <person name="Martin F."/>
        </authorList>
    </citation>
    <scope>NUCLEOTIDE SEQUENCE [LARGE SCALE GENOMIC DNA]</scope>
    <source>
        <strain evidence="9">MUT 4182</strain>
    </source>
</reference>
<protein>
    <recommendedName>
        <fullName evidence="7">Fatty acid hydroxylase domain-containing protein</fullName>
    </recommendedName>
</protein>
<reference evidence="8 9" key="1">
    <citation type="submission" date="2014-04" db="EMBL/GenBank/DDBJ databases">
        <authorList>
            <consortium name="DOE Joint Genome Institute"/>
            <person name="Kuo A."/>
            <person name="Girlanda M."/>
            <person name="Perotto S."/>
            <person name="Kohler A."/>
            <person name="Nagy L.G."/>
            <person name="Floudas D."/>
            <person name="Copeland A."/>
            <person name="Barry K.W."/>
            <person name="Cichocki N."/>
            <person name="Veneault-Fourrey C."/>
            <person name="LaButti K."/>
            <person name="Lindquist E.A."/>
            <person name="Lipzen A."/>
            <person name="Lundell T."/>
            <person name="Morin E."/>
            <person name="Murat C."/>
            <person name="Sun H."/>
            <person name="Tunlid A."/>
            <person name="Henrissat B."/>
            <person name="Grigoriev I.V."/>
            <person name="Hibbett D.S."/>
            <person name="Martin F."/>
            <person name="Nordberg H.P."/>
            <person name="Cantor M.N."/>
            <person name="Hua S.X."/>
        </authorList>
    </citation>
    <scope>NUCLEOTIDE SEQUENCE [LARGE SCALE GENOMIC DNA]</scope>
    <source>
        <strain evidence="8 9">MUT 4182</strain>
    </source>
</reference>
<keyword evidence="4 6" id="KW-0472">Membrane</keyword>
<dbReference type="InterPro" id="IPR050307">
    <property type="entry name" value="Sterol_Desaturase_Related"/>
</dbReference>
<feature type="domain" description="Fatty acid hydroxylase" evidence="7">
    <location>
        <begin position="173"/>
        <end position="308"/>
    </location>
</feature>
<feature type="transmembrane region" description="Helical" evidence="6">
    <location>
        <begin position="163"/>
        <end position="185"/>
    </location>
</feature>
<dbReference type="Pfam" id="PF04116">
    <property type="entry name" value="FA_hydroxylase"/>
    <property type="match status" value="1"/>
</dbReference>